<dbReference type="EMBL" id="JARKNE010000003">
    <property type="protein sequence ID" value="KAK5840801.1"/>
    <property type="molecule type" value="Genomic_DNA"/>
</dbReference>
<keyword evidence="2" id="KW-1185">Reference proteome</keyword>
<dbReference type="Proteomes" id="UP001358586">
    <property type="component" value="Chromosome 3"/>
</dbReference>
<evidence type="ECO:0000313" key="1">
    <source>
        <dbReference type="EMBL" id="KAK5840801.1"/>
    </source>
</evidence>
<protein>
    <submittedName>
        <fullName evidence="1">Uncharacterized protein</fullName>
    </submittedName>
</protein>
<accession>A0ABR0QP50</accession>
<proteinExistence type="predicted"/>
<comment type="caution">
    <text evidence="1">The sequence shown here is derived from an EMBL/GenBank/DDBJ whole genome shotgun (WGS) entry which is preliminary data.</text>
</comment>
<reference evidence="1 2" key="1">
    <citation type="submission" date="2023-03" db="EMBL/GenBank/DDBJ databases">
        <title>WGS of Gossypium arboreum.</title>
        <authorList>
            <person name="Yu D."/>
        </authorList>
    </citation>
    <scope>NUCLEOTIDE SEQUENCE [LARGE SCALE GENOMIC DNA]</scope>
    <source>
        <tissue evidence="1">Leaf</tissue>
    </source>
</reference>
<name>A0ABR0QP50_GOSAR</name>
<organism evidence="1 2">
    <name type="scientific">Gossypium arboreum</name>
    <name type="common">Tree cotton</name>
    <name type="synonym">Gossypium nanking</name>
    <dbReference type="NCBI Taxonomy" id="29729"/>
    <lineage>
        <taxon>Eukaryota</taxon>
        <taxon>Viridiplantae</taxon>
        <taxon>Streptophyta</taxon>
        <taxon>Embryophyta</taxon>
        <taxon>Tracheophyta</taxon>
        <taxon>Spermatophyta</taxon>
        <taxon>Magnoliopsida</taxon>
        <taxon>eudicotyledons</taxon>
        <taxon>Gunneridae</taxon>
        <taxon>Pentapetalae</taxon>
        <taxon>rosids</taxon>
        <taxon>malvids</taxon>
        <taxon>Malvales</taxon>
        <taxon>Malvaceae</taxon>
        <taxon>Malvoideae</taxon>
        <taxon>Gossypium</taxon>
    </lineage>
</organism>
<evidence type="ECO:0000313" key="2">
    <source>
        <dbReference type="Proteomes" id="UP001358586"/>
    </source>
</evidence>
<gene>
    <name evidence="1" type="ORF">PVK06_009705</name>
</gene>
<sequence>MREGVLFADMARDLVLVRFTRDPSCDLVCARLIQALLCELSLQTSSIPARSSTDCAFCRSILWVSLLSSQVVMDR</sequence>